<evidence type="ECO:0000313" key="2">
    <source>
        <dbReference type="EMBL" id="CAB4593311.1"/>
    </source>
</evidence>
<dbReference type="EMBL" id="CAEZUF010000058">
    <property type="protein sequence ID" value="CAB4593311.1"/>
    <property type="molecule type" value="Genomic_DNA"/>
</dbReference>
<evidence type="ECO:0000313" key="5">
    <source>
        <dbReference type="EMBL" id="CAB4785285.1"/>
    </source>
</evidence>
<evidence type="ECO:0000313" key="9">
    <source>
        <dbReference type="EMBL" id="CAB5010961.1"/>
    </source>
</evidence>
<proteinExistence type="predicted"/>
<dbReference type="EMBL" id="CAFBOI010000022">
    <property type="protein sequence ID" value="CAB4973934.1"/>
    <property type="molecule type" value="Genomic_DNA"/>
</dbReference>
<dbReference type="GO" id="GO:0052689">
    <property type="term" value="F:carboxylic ester hydrolase activity"/>
    <property type="evidence" value="ECO:0007669"/>
    <property type="project" value="InterPro"/>
</dbReference>
<evidence type="ECO:0000313" key="6">
    <source>
        <dbReference type="EMBL" id="CAB4802282.1"/>
    </source>
</evidence>
<dbReference type="EMBL" id="CAFBQT010000019">
    <property type="protein sequence ID" value="CAB5060480.1"/>
    <property type="molecule type" value="Genomic_DNA"/>
</dbReference>
<dbReference type="EMBL" id="CAEZWY010000024">
    <property type="protein sequence ID" value="CAB4667495.1"/>
    <property type="molecule type" value="Genomic_DNA"/>
</dbReference>
<evidence type="ECO:0000313" key="10">
    <source>
        <dbReference type="EMBL" id="CAB5060480.1"/>
    </source>
</evidence>
<dbReference type="EMBL" id="CAFBNI010000020">
    <property type="protein sequence ID" value="CAB4941086.1"/>
    <property type="molecule type" value="Genomic_DNA"/>
</dbReference>
<protein>
    <submittedName>
        <fullName evidence="6">Unannotated protein</fullName>
    </submittedName>
</protein>
<dbReference type="EMBL" id="CAFBPL010000018">
    <property type="protein sequence ID" value="CAB5010961.1"/>
    <property type="molecule type" value="Genomic_DNA"/>
</dbReference>
<evidence type="ECO:0000313" key="4">
    <source>
        <dbReference type="EMBL" id="CAB4740328.1"/>
    </source>
</evidence>
<evidence type="ECO:0000313" key="7">
    <source>
        <dbReference type="EMBL" id="CAB4941086.1"/>
    </source>
</evidence>
<accession>A0A6J6XZ42</accession>
<gene>
    <name evidence="2" type="ORF">UFOPK1791_00688</name>
    <name evidence="3" type="ORF">UFOPK2312_00373</name>
    <name evidence="4" type="ORF">UFOPK2802_00505</name>
    <name evidence="5" type="ORF">UFOPK2982_00189</name>
    <name evidence="6" type="ORF">UFOPK3083_00420</name>
    <name evidence="7" type="ORF">UFOPK3783_00322</name>
    <name evidence="8" type="ORF">UFOPK3948_00348</name>
    <name evidence="9" type="ORF">UFOPK4113_00290</name>
    <name evidence="10" type="ORF">UFOPK4355_00270</name>
</gene>
<dbReference type="PANTHER" id="PTHR11614">
    <property type="entry name" value="PHOSPHOLIPASE-RELATED"/>
    <property type="match status" value="1"/>
</dbReference>
<dbReference type="EMBL" id="CAFAAT010000027">
    <property type="protein sequence ID" value="CAB4802282.1"/>
    <property type="molecule type" value="Genomic_DNA"/>
</dbReference>
<sequence>MATDNAPSGWLTDYAHDGKGKNAKIGIIFVHGFTGSPASMRPWAHYFQEHGYSIRVPRIPGHGTKWQDLNHVKWGEWPDRVQKDIDDLSKTCEKIFICGLSMGGGNTLYVAAKNQSEITGIVLVNPMIHIPGVKVKFGRLLARLKAGMPSVGDDIKKPGVTEWGYDVLPTSGVVQLYEFLKKSRSMLSGVKTPLLLFHSVDDHVLGVSNTEIIMAEIGSKDKNRIELLNSYHVATMDFDAEVIFENSRLFVERLSG</sequence>
<evidence type="ECO:0000259" key="1">
    <source>
        <dbReference type="Pfam" id="PF12146"/>
    </source>
</evidence>
<dbReference type="AlphaFoldDB" id="A0A6J6XZ42"/>
<dbReference type="Gene3D" id="3.40.50.1820">
    <property type="entry name" value="alpha/beta hydrolase"/>
    <property type="match status" value="1"/>
</dbReference>
<dbReference type="InterPro" id="IPR029058">
    <property type="entry name" value="AB_hydrolase_fold"/>
</dbReference>
<feature type="domain" description="Serine aminopeptidase S33" evidence="1">
    <location>
        <begin position="25"/>
        <end position="144"/>
    </location>
</feature>
<name>A0A6J6XZ42_9ZZZZ</name>
<dbReference type="InterPro" id="IPR012354">
    <property type="entry name" value="Esterase_lipase"/>
</dbReference>
<organism evidence="6">
    <name type="scientific">freshwater metagenome</name>
    <dbReference type="NCBI Taxonomy" id="449393"/>
    <lineage>
        <taxon>unclassified sequences</taxon>
        <taxon>metagenomes</taxon>
        <taxon>ecological metagenomes</taxon>
    </lineage>
</organism>
<dbReference type="Pfam" id="PF12146">
    <property type="entry name" value="Hydrolase_4"/>
    <property type="match status" value="1"/>
</dbReference>
<evidence type="ECO:0000313" key="3">
    <source>
        <dbReference type="EMBL" id="CAB4667495.1"/>
    </source>
</evidence>
<reference evidence="6" key="1">
    <citation type="submission" date="2020-05" db="EMBL/GenBank/DDBJ databases">
        <authorList>
            <person name="Chiriac C."/>
            <person name="Salcher M."/>
            <person name="Ghai R."/>
            <person name="Kavagutti S V."/>
        </authorList>
    </citation>
    <scope>NUCLEOTIDE SEQUENCE</scope>
</reference>
<dbReference type="InterPro" id="IPR022742">
    <property type="entry name" value="Hydrolase_4"/>
</dbReference>
<dbReference type="EMBL" id="CAEZYX010000036">
    <property type="protein sequence ID" value="CAB4740328.1"/>
    <property type="molecule type" value="Genomic_DNA"/>
</dbReference>
<dbReference type="EMBL" id="CAFAAE010000014">
    <property type="protein sequence ID" value="CAB4785285.1"/>
    <property type="molecule type" value="Genomic_DNA"/>
</dbReference>
<dbReference type="InterPro" id="IPR051044">
    <property type="entry name" value="MAG_DAG_Lipase"/>
</dbReference>
<dbReference type="SUPFAM" id="SSF53474">
    <property type="entry name" value="alpha/beta-Hydrolases"/>
    <property type="match status" value="1"/>
</dbReference>
<dbReference type="PIRSF" id="PIRSF017388">
    <property type="entry name" value="Esterase_lipase"/>
    <property type="match status" value="1"/>
</dbReference>
<evidence type="ECO:0000313" key="8">
    <source>
        <dbReference type="EMBL" id="CAB4973934.1"/>
    </source>
</evidence>